<keyword evidence="2" id="KW-1185">Reference proteome</keyword>
<dbReference type="RefSeq" id="WP_379813379.1">
    <property type="nucleotide sequence ID" value="NZ_JBHUDZ010000018.1"/>
</dbReference>
<evidence type="ECO:0000313" key="2">
    <source>
        <dbReference type="Proteomes" id="UP001597138"/>
    </source>
</evidence>
<gene>
    <name evidence="1" type="ORF">ACFSC2_22690</name>
</gene>
<name>A0ABW4HJA0_9FLAO</name>
<evidence type="ECO:0000313" key="1">
    <source>
        <dbReference type="EMBL" id="MFD1605561.1"/>
    </source>
</evidence>
<dbReference type="Proteomes" id="UP001597138">
    <property type="component" value="Unassembled WGS sequence"/>
</dbReference>
<comment type="caution">
    <text evidence="1">The sequence shown here is derived from an EMBL/GenBank/DDBJ whole genome shotgun (WGS) entry which is preliminary data.</text>
</comment>
<accession>A0ABW4HJA0</accession>
<sequence length="123" mass="14435">MEIIGLIKEYNQKNAKSYFDYQKNCLYDHKVQILNYLQSGICFAVTMKVVQSLIPNDKNIIGGISYYTDGYWIWPNYILYYFEKESIELPKDFITSILQKKLPPQNKIDTAEAVNFLKESDIT</sequence>
<protein>
    <submittedName>
        <fullName evidence="1">Uncharacterized protein</fullName>
    </submittedName>
</protein>
<organism evidence="1 2">
    <name type="scientific">Flavobacterium artemisiae</name>
    <dbReference type="NCBI Taxonomy" id="2126556"/>
    <lineage>
        <taxon>Bacteria</taxon>
        <taxon>Pseudomonadati</taxon>
        <taxon>Bacteroidota</taxon>
        <taxon>Flavobacteriia</taxon>
        <taxon>Flavobacteriales</taxon>
        <taxon>Flavobacteriaceae</taxon>
        <taxon>Flavobacterium</taxon>
    </lineage>
</organism>
<reference evidence="2" key="1">
    <citation type="journal article" date="2019" name="Int. J. Syst. Evol. Microbiol.">
        <title>The Global Catalogue of Microorganisms (GCM) 10K type strain sequencing project: providing services to taxonomists for standard genome sequencing and annotation.</title>
        <authorList>
            <consortium name="The Broad Institute Genomics Platform"/>
            <consortium name="The Broad Institute Genome Sequencing Center for Infectious Disease"/>
            <person name="Wu L."/>
            <person name="Ma J."/>
        </authorList>
    </citation>
    <scope>NUCLEOTIDE SEQUENCE [LARGE SCALE GENOMIC DNA]</scope>
    <source>
        <strain evidence="2">CCUG 70865</strain>
    </source>
</reference>
<dbReference type="EMBL" id="JBHUDZ010000018">
    <property type="protein sequence ID" value="MFD1605561.1"/>
    <property type="molecule type" value="Genomic_DNA"/>
</dbReference>
<proteinExistence type="predicted"/>